<comment type="caution">
    <text evidence="2">The sequence shown here is derived from an EMBL/GenBank/DDBJ whole genome shotgun (WGS) entry which is preliminary data.</text>
</comment>
<dbReference type="EMBL" id="CAJNOQ010046588">
    <property type="protein sequence ID" value="CAF1639175.1"/>
    <property type="molecule type" value="Genomic_DNA"/>
</dbReference>
<evidence type="ECO:0000313" key="2">
    <source>
        <dbReference type="EMBL" id="CAF1639175.1"/>
    </source>
</evidence>
<evidence type="ECO:0000259" key="1">
    <source>
        <dbReference type="Pfam" id="PF24626"/>
    </source>
</evidence>
<accession>A0A816DMR7</accession>
<evidence type="ECO:0000313" key="4">
    <source>
        <dbReference type="Proteomes" id="UP000663829"/>
    </source>
</evidence>
<sequence length="122" mass="14519">MHGRRCRLPADPHDTPIKTLSSKEWNEEIKKCLDDIHLATVKNIQKVQNQMKARFDRHRRDQEYQVGDLMVVKNEHPENKLSPKYIGPYEIIRRLGHKTYEVRFNQHGPIHRLTVDKMQALN</sequence>
<feature type="domain" description="Tf2-1-like SH3-like" evidence="1">
    <location>
        <begin position="76"/>
        <end position="107"/>
    </location>
</feature>
<reference evidence="2" key="1">
    <citation type="submission" date="2021-02" db="EMBL/GenBank/DDBJ databases">
        <authorList>
            <person name="Nowell W R."/>
        </authorList>
    </citation>
    <scope>NUCLEOTIDE SEQUENCE</scope>
</reference>
<dbReference type="OrthoDB" id="8022549at2759"/>
<name>A0A816DMR7_9BILA</name>
<gene>
    <name evidence="2" type="ORF">GPM918_LOCUS44826</name>
    <name evidence="3" type="ORF">SRO942_LOCUS46886</name>
</gene>
<dbReference type="Pfam" id="PF24626">
    <property type="entry name" value="SH3_Tf2-1"/>
    <property type="match status" value="1"/>
</dbReference>
<dbReference type="Proteomes" id="UP000681722">
    <property type="component" value="Unassembled WGS sequence"/>
</dbReference>
<dbReference type="EMBL" id="CAJOBC010115245">
    <property type="protein sequence ID" value="CAF4548477.1"/>
    <property type="molecule type" value="Genomic_DNA"/>
</dbReference>
<protein>
    <recommendedName>
        <fullName evidence="1">Tf2-1-like SH3-like domain-containing protein</fullName>
    </recommendedName>
</protein>
<proteinExistence type="predicted"/>
<dbReference type="InterPro" id="IPR056924">
    <property type="entry name" value="SH3_Tf2-1"/>
</dbReference>
<dbReference type="Proteomes" id="UP000663829">
    <property type="component" value="Unassembled WGS sequence"/>
</dbReference>
<evidence type="ECO:0000313" key="3">
    <source>
        <dbReference type="EMBL" id="CAF4548477.1"/>
    </source>
</evidence>
<dbReference type="AlphaFoldDB" id="A0A816DMR7"/>
<organism evidence="2 4">
    <name type="scientific">Didymodactylos carnosus</name>
    <dbReference type="NCBI Taxonomy" id="1234261"/>
    <lineage>
        <taxon>Eukaryota</taxon>
        <taxon>Metazoa</taxon>
        <taxon>Spiralia</taxon>
        <taxon>Gnathifera</taxon>
        <taxon>Rotifera</taxon>
        <taxon>Eurotatoria</taxon>
        <taxon>Bdelloidea</taxon>
        <taxon>Philodinida</taxon>
        <taxon>Philodinidae</taxon>
        <taxon>Didymodactylos</taxon>
    </lineage>
</organism>
<keyword evidence="4" id="KW-1185">Reference proteome</keyword>